<organism evidence="11 12">
    <name type="scientific">Thermalbibacter longus</name>
    <dbReference type="NCBI Taxonomy" id="2951981"/>
    <lineage>
        <taxon>Bacteria</taxon>
        <taxon>Pseudomonadati</taxon>
        <taxon>Thermomicrobiota</taxon>
        <taxon>Thermomicrobia</taxon>
        <taxon>Thermomicrobiales</taxon>
        <taxon>Thermomicrobiaceae</taxon>
        <taxon>Thermalbibacter</taxon>
    </lineage>
</organism>
<comment type="similarity">
    <text evidence="3 9">Belongs to the carotenoid/retinoid oxidoreductase family.</text>
</comment>
<dbReference type="Proteomes" id="UP001165306">
    <property type="component" value="Unassembled WGS sequence"/>
</dbReference>
<evidence type="ECO:0000256" key="1">
    <source>
        <dbReference type="ARBA" id="ARBA00001974"/>
    </source>
</evidence>
<sequence>MRDVIVIGAGLGGLACAVRLQAAGLRVCIVEGCETPGGRAGVFERDGYRFDTGPTLITAPSLLRELWACAGRSLDDDLTLVRLEPYYRIVFADGRWFDYWGDSERDEAEIARFSERDVRGYRAFLAATEAIYKRAFLDLAGQPFDRFGDFLRILPQLLRLRAHESVYRFVSRYFTHPQLRMVFSFHPLFIGGNPLRASAIYGMIPYLERQGGVFFAVGGMGRVVGALADLFLDLGGEIRYGAPVERLLLSARRVDGVRLAGGEELRARAVVSNADVATTYLRLLPGEAQAGLWRQWLRRARYSMSCYLLYLGLHKRHPLLRHHTIFMPSDYEAHIRELFNGDGILSELAFYLHAPARTDPSFAPPGAESLYVLTPVPHLGKAGGWSQERTAHLRARVLSTLSYLHGLQGIDREAVVFEERTPLDFAERLGAHLGAAFSLEPVLGQSAYFRPHNRGAVPGLYLVGAGTHPGAGIPGVLLSARITSRLVLEDLAMSRKAVVAPVERLLVEPTGGRGRR</sequence>
<evidence type="ECO:0000256" key="2">
    <source>
        <dbReference type="ARBA" id="ARBA00004829"/>
    </source>
</evidence>
<evidence type="ECO:0000256" key="6">
    <source>
        <dbReference type="ARBA" id="ARBA00022827"/>
    </source>
</evidence>
<dbReference type="PANTHER" id="PTHR43734:SF3">
    <property type="entry name" value="B-CAROTENE KETOLASE"/>
    <property type="match status" value="1"/>
</dbReference>
<dbReference type="PANTHER" id="PTHR43734">
    <property type="entry name" value="PHYTOENE DESATURASE"/>
    <property type="match status" value="1"/>
</dbReference>
<keyword evidence="7 9" id="KW-0560">Oxidoreductase</keyword>
<comment type="pathway">
    <text evidence="2 9">Carotenoid biosynthesis.</text>
</comment>
<dbReference type="RefSeq" id="WP_284055836.1">
    <property type="nucleotide sequence ID" value="NZ_JAMSLR010000001.1"/>
</dbReference>
<dbReference type="Pfam" id="PF01593">
    <property type="entry name" value="Amino_oxidase"/>
    <property type="match status" value="1"/>
</dbReference>
<feature type="domain" description="Amine oxidase" evidence="10">
    <location>
        <begin position="11"/>
        <end position="488"/>
    </location>
</feature>
<dbReference type="InterPro" id="IPR014105">
    <property type="entry name" value="Carotenoid/retinoid_OxRdtase"/>
</dbReference>
<accession>A0AA41WBT9</accession>
<dbReference type="GO" id="GO:0016117">
    <property type="term" value="P:carotenoid biosynthetic process"/>
    <property type="evidence" value="ECO:0007669"/>
    <property type="project" value="UniProtKB-KW"/>
</dbReference>
<dbReference type="PROSITE" id="PS00982">
    <property type="entry name" value="PHYTOENE_DH"/>
    <property type="match status" value="1"/>
</dbReference>
<evidence type="ECO:0000256" key="3">
    <source>
        <dbReference type="ARBA" id="ARBA00006046"/>
    </source>
</evidence>
<keyword evidence="4" id="KW-0285">Flavoprotein</keyword>
<comment type="caution">
    <text evidence="11">The sequence shown here is derived from an EMBL/GenBank/DDBJ whole genome shotgun (WGS) entry which is preliminary data.</text>
</comment>
<dbReference type="GO" id="GO:0016627">
    <property type="term" value="F:oxidoreductase activity, acting on the CH-CH group of donors"/>
    <property type="evidence" value="ECO:0007669"/>
    <property type="project" value="UniProtKB-ARBA"/>
</dbReference>
<dbReference type="Gene3D" id="3.50.50.60">
    <property type="entry name" value="FAD/NAD(P)-binding domain"/>
    <property type="match status" value="3"/>
</dbReference>
<comment type="cofactor">
    <cofactor evidence="1">
        <name>FAD</name>
        <dbReference type="ChEBI" id="CHEBI:57692"/>
    </cofactor>
</comment>
<dbReference type="InterPro" id="IPR008150">
    <property type="entry name" value="Phytoene_DH_bac_CS"/>
</dbReference>
<evidence type="ECO:0000256" key="7">
    <source>
        <dbReference type="ARBA" id="ARBA00023002"/>
    </source>
</evidence>
<dbReference type="EMBL" id="JAMSLR010000001">
    <property type="protein sequence ID" value="MCM8748058.1"/>
    <property type="molecule type" value="Genomic_DNA"/>
</dbReference>
<dbReference type="InterPro" id="IPR036188">
    <property type="entry name" value="FAD/NAD-bd_sf"/>
</dbReference>
<reference evidence="11" key="1">
    <citation type="submission" date="2022-06" db="EMBL/GenBank/DDBJ databases">
        <title>CFH 74404 Thermomicrobiaceae sp.</title>
        <authorList>
            <person name="Ming H."/>
            <person name="Li W.-J."/>
            <person name="Zhao Z."/>
        </authorList>
    </citation>
    <scope>NUCLEOTIDE SEQUENCE</scope>
    <source>
        <strain evidence="11">CFH 74404</strain>
    </source>
</reference>
<evidence type="ECO:0000256" key="4">
    <source>
        <dbReference type="ARBA" id="ARBA00022630"/>
    </source>
</evidence>
<dbReference type="InterPro" id="IPR002937">
    <property type="entry name" value="Amino_oxidase"/>
</dbReference>
<keyword evidence="6" id="KW-0274">FAD</keyword>
<keyword evidence="12" id="KW-1185">Reference proteome</keyword>
<evidence type="ECO:0000256" key="5">
    <source>
        <dbReference type="ARBA" id="ARBA00022746"/>
    </source>
</evidence>
<dbReference type="NCBIfam" id="TIGR02734">
    <property type="entry name" value="crtI_fam"/>
    <property type="match status" value="1"/>
</dbReference>
<evidence type="ECO:0000259" key="10">
    <source>
        <dbReference type="Pfam" id="PF01593"/>
    </source>
</evidence>
<gene>
    <name evidence="11" type="primary">crtI</name>
    <name evidence="11" type="ORF">NET02_02755</name>
</gene>
<evidence type="ECO:0000313" key="12">
    <source>
        <dbReference type="Proteomes" id="UP001165306"/>
    </source>
</evidence>
<dbReference type="SUPFAM" id="SSF51905">
    <property type="entry name" value="FAD/NAD(P)-binding domain"/>
    <property type="match status" value="1"/>
</dbReference>
<dbReference type="PROSITE" id="PS51257">
    <property type="entry name" value="PROKAR_LIPOPROTEIN"/>
    <property type="match status" value="1"/>
</dbReference>
<evidence type="ECO:0000256" key="9">
    <source>
        <dbReference type="RuleBase" id="RU362075"/>
    </source>
</evidence>
<keyword evidence="5 9" id="KW-0125">Carotenoid biosynthesis</keyword>
<dbReference type="AlphaFoldDB" id="A0AA41WBT9"/>
<name>A0AA41WBT9_9BACT</name>
<proteinExistence type="inferred from homology"/>
<evidence type="ECO:0000256" key="8">
    <source>
        <dbReference type="ARBA" id="ARBA00031986"/>
    </source>
</evidence>
<protein>
    <recommendedName>
        <fullName evidence="8">Phytoene dehydrogenase</fullName>
    </recommendedName>
</protein>
<evidence type="ECO:0000313" key="11">
    <source>
        <dbReference type="EMBL" id="MCM8748058.1"/>
    </source>
</evidence>